<keyword evidence="2" id="KW-1185">Reference proteome</keyword>
<accession>A0A433CX78</accession>
<dbReference type="EMBL" id="RBNI01011502">
    <property type="protein sequence ID" value="RUP43186.1"/>
    <property type="molecule type" value="Genomic_DNA"/>
</dbReference>
<proteinExistence type="predicted"/>
<dbReference type="Gene3D" id="3.30.420.10">
    <property type="entry name" value="Ribonuclease H-like superfamily/Ribonuclease H"/>
    <property type="match status" value="1"/>
</dbReference>
<gene>
    <name evidence="1" type="ORF">BC936DRAFT_137501</name>
</gene>
<organism evidence="1 2">
    <name type="scientific">Jimgerdemannia flammicorona</name>
    <dbReference type="NCBI Taxonomy" id="994334"/>
    <lineage>
        <taxon>Eukaryota</taxon>
        <taxon>Fungi</taxon>
        <taxon>Fungi incertae sedis</taxon>
        <taxon>Mucoromycota</taxon>
        <taxon>Mucoromycotina</taxon>
        <taxon>Endogonomycetes</taxon>
        <taxon>Endogonales</taxon>
        <taxon>Endogonaceae</taxon>
        <taxon>Jimgerdemannia</taxon>
    </lineage>
</organism>
<name>A0A433CX78_9FUNG</name>
<dbReference type="InterPro" id="IPR036397">
    <property type="entry name" value="RNaseH_sf"/>
</dbReference>
<dbReference type="GO" id="GO:0003676">
    <property type="term" value="F:nucleic acid binding"/>
    <property type="evidence" value="ECO:0007669"/>
    <property type="project" value="InterPro"/>
</dbReference>
<comment type="caution">
    <text evidence="1">The sequence shown here is derived from an EMBL/GenBank/DDBJ whole genome shotgun (WGS) entry which is preliminary data.</text>
</comment>
<protein>
    <submittedName>
        <fullName evidence="1">Uncharacterized protein</fullName>
    </submittedName>
</protein>
<reference evidence="1 2" key="1">
    <citation type="journal article" date="2018" name="New Phytol.">
        <title>Phylogenomics of Endogonaceae and evolution of mycorrhizas within Mucoromycota.</title>
        <authorList>
            <person name="Chang Y."/>
            <person name="Desiro A."/>
            <person name="Na H."/>
            <person name="Sandor L."/>
            <person name="Lipzen A."/>
            <person name="Clum A."/>
            <person name="Barry K."/>
            <person name="Grigoriev I.V."/>
            <person name="Martin F.M."/>
            <person name="Stajich J.E."/>
            <person name="Smith M.E."/>
            <person name="Bonito G."/>
            <person name="Spatafora J.W."/>
        </authorList>
    </citation>
    <scope>NUCLEOTIDE SEQUENCE [LARGE SCALE GENOMIC DNA]</scope>
    <source>
        <strain evidence="1 2">GMNB39</strain>
    </source>
</reference>
<evidence type="ECO:0000313" key="1">
    <source>
        <dbReference type="EMBL" id="RUP43186.1"/>
    </source>
</evidence>
<sequence length="186" mass="22134">MIGAWKYHKNITQLSQDFDYSYITAFQVIECWKKFGTPSSKSQHQISNNSKRLTSEDMPKLIKIVENNHFTTLLQLREQLVVAGLPKIYINTLCKYLDILKFHSHIAVYKSVLLAKNIQNHLNFAHPKLDWPLEMWQELVWSDESSFKLFESNSRIRVLWRLDEKYIKDHLFTLMDILTELSILRF</sequence>
<dbReference type="AlphaFoldDB" id="A0A433CX78"/>
<evidence type="ECO:0000313" key="2">
    <source>
        <dbReference type="Proteomes" id="UP000268093"/>
    </source>
</evidence>
<dbReference type="OrthoDB" id="2429547at2759"/>
<dbReference type="Proteomes" id="UP000268093">
    <property type="component" value="Unassembled WGS sequence"/>
</dbReference>